<reference evidence="9 10" key="1">
    <citation type="submission" date="2016-03" db="EMBL/GenBank/DDBJ databases">
        <title>Choanephora cucurbitarum.</title>
        <authorList>
            <person name="Min B."/>
            <person name="Park H."/>
            <person name="Park J.-H."/>
            <person name="Shin H.-D."/>
            <person name="Choi I.-G."/>
        </authorList>
    </citation>
    <scope>NUCLEOTIDE SEQUENCE [LARGE SCALE GENOMIC DNA]</scope>
    <source>
        <strain evidence="9 10">KUS-F28377</strain>
    </source>
</reference>
<feature type="transmembrane region" description="Helical" evidence="7">
    <location>
        <begin position="51"/>
        <end position="71"/>
    </location>
</feature>
<keyword evidence="10" id="KW-1185">Reference proteome</keyword>
<organism evidence="9 10">
    <name type="scientific">Choanephora cucurbitarum</name>
    <dbReference type="NCBI Taxonomy" id="101091"/>
    <lineage>
        <taxon>Eukaryota</taxon>
        <taxon>Fungi</taxon>
        <taxon>Fungi incertae sedis</taxon>
        <taxon>Mucoromycota</taxon>
        <taxon>Mucoromycotina</taxon>
        <taxon>Mucoromycetes</taxon>
        <taxon>Mucorales</taxon>
        <taxon>Mucorineae</taxon>
        <taxon>Choanephoraceae</taxon>
        <taxon>Choanephoroideae</taxon>
        <taxon>Choanephora</taxon>
    </lineage>
</organism>
<dbReference type="OrthoDB" id="337038at2759"/>
<evidence type="ECO:0000256" key="3">
    <source>
        <dbReference type="ARBA" id="ARBA00021353"/>
    </source>
</evidence>
<comment type="subcellular location">
    <subcellularLocation>
        <location evidence="7">Membrane</location>
        <topology evidence="7">Multi-pass membrane protein</topology>
    </subcellularLocation>
</comment>
<dbReference type="GO" id="GO:0016020">
    <property type="term" value="C:membrane"/>
    <property type="evidence" value="ECO:0007669"/>
    <property type="project" value="UniProtKB-SubCell"/>
</dbReference>
<accession>A0A1C7NN96</accession>
<evidence type="ECO:0000313" key="10">
    <source>
        <dbReference type="Proteomes" id="UP000093000"/>
    </source>
</evidence>
<dbReference type="PANTHER" id="PTHR40021:SF1">
    <property type="entry name" value="DEFECT AT LOW TEMPERATURE PROTEIN 1"/>
    <property type="match status" value="1"/>
</dbReference>
<evidence type="ECO:0000256" key="1">
    <source>
        <dbReference type="ARBA" id="ARBA00002489"/>
    </source>
</evidence>
<evidence type="ECO:0000256" key="7">
    <source>
        <dbReference type="RuleBase" id="RU367100"/>
    </source>
</evidence>
<comment type="function">
    <text evidence="1 7">Required for growth under high-pressure and low-temperature conditions.</text>
</comment>
<comment type="caution">
    <text evidence="7">Lacks conserved residue(s) required for the propagation of feature annotation.</text>
</comment>
<dbReference type="AlphaFoldDB" id="A0A1C7NN96"/>
<dbReference type="STRING" id="101091.A0A1C7NN96"/>
<keyword evidence="4 7" id="KW-0812">Transmembrane</keyword>
<evidence type="ECO:0000256" key="6">
    <source>
        <dbReference type="ARBA" id="ARBA00023136"/>
    </source>
</evidence>
<evidence type="ECO:0000313" key="9">
    <source>
        <dbReference type="EMBL" id="OBZ90440.1"/>
    </source>
</evidence>
<keyword evidence="5 7" id="KW-1133">Transmembrane helix</keyword>
<sequence>MFSMRWPHYLYTASLFLLIFLTAVCIAISASDVIIQSLTNRAYSGSFDYRSVLVVGSSYVFLALASISFSCNRLLTVRASLQDIPKLYIPIQQQDLPKKVFERINHGLEQTKQIKKLSEPRPEDIQAIGWAKPGTHLFEGLDFKQAVARTPAIVEQVAKSVSSEYFRPLYVPVRQYIEFLMQQNLIDKQLGTVYLEGYELARFSQAPLSQEQYMDIMKHLAAILQNMGYNIKSSTTQPMHQETDNEEEEEDDHQSAITWRSRSTASKRPESEPYSIYDEDEVRNDIYELLMKDRASSHHRI</sequence>
<feature type="region of interest" description="Disordered" evidence="8">
    <location>
        <begin position="234"/>
        <end position="278"/>
    </location>
</feature>
<protein>
    <recommendedName>
        <fullName evidence="3 7">Defect at low temperature protein 1</fullName>
    </recommendedName>
</protein>
<comment type="caution">
    <text evidence="9">The sequence shown here is derived from an EMBL/GenBank/DDBJ whole genome shotgun (WGS) entry which is preliminary data.</text>
</comment>
<evidence type="ECO:0000256" key="4">
    <source>
        <dbReference type="ARBA" id="ARBA00022692"/>
    </source>
</evidence>
<comment type="similarity">
    <text evidence="2 7">Belongs to the DLT1 family.</text>
</comment>
<keyword evidence="6 7" id="KW-0472">Membrane</keyword>
<dbReference type="PANTHER" id="PTHR40021">
    <property type="entry name" value="DEFECT AT LOW TEMPERATURE PROTEIN 1"/>
    <property type="match status" value="1"/>
</dbReference>
<dbReference type="InterPro" id="IPR038869">
    <property type="entry name" value="DLT1"/>
</dbReference>
<feature type="compositionally biased region" description="Polar residues" evidence="8">
    <location>
        <begin position="255"/>
        <end position="266"/>
    </location>
</feature>
<name>A0A1C7NN96_9FUNG</name>
<evidence type="ECO:0000256" key="5">
    <source>
        <dbReference type="ARBA" id="ARBA00022989"/>
    </source>
</evidence>
<dbReference type="EMBL" id="LUGH01000049">
    <property type="protein sequence ID" value="OBZ90440.1"/>
    <property type="molecule type" value="Genomic_DNA"/>
</dbReference>
<dbReference type="Proteomes" id="UP000093000">
    <property type="component" value="Unassembled WGS sequence"/>
</dbReference>
<proteinExistence type="inferred from homology"/>
<gene>
    <name evidence="7 9" type="primary">DLT1</name>
    <name evidence="9" type="ORF">A0J61_01515</name>
</gene>
<evidence type="ECO:0000256" key="8">
    <source>
        <dbReference type="SAM" id="MobiDB-lite"/>
    </source>
</evidence>
<dbReference type="InParanoid" id="A0A1C7NN96"/>
<evidence type="ECO:0000256" key="2">
    <source>
        <dbReference type="ARBA" id="ARBA00005550"/>
    </source>
</evidence>